<comment type="caution">
    <text evidence="2">The sequence shown here is derived from an EMBL/GenBank/DDBJ whole genome shotgun (WGS) entry which is preliminary data.</text>
</comment>
<dbReference type="Proteomes" id="UP000538931">
    <property type="component" value="Unassembled WGS sequence"/>
</dbReference>
<reference evidence="2 3" key="1">
    <citation type="submission" date="2020-07" db="EMBL/GenBank/DDBJ databases">
        <title>Bacterium isolated from marien macroalgae.</title>
        <authorList>
            <person name="Zhu K."/>
            <person name="Lu D."/>
            <person name="Du Z."/>
        </authorList>
    </citation>
    <scope>NUCLEOTIDE SEQUENCE [LARGE SCALE GENOMIC DNA]</scope>
    <source>
        <strain evidence="2 3">3-1745</strain>
    </source>
</reference>
<keyword evidence="3" id="KW-1185">Reference proteome</keyword>
<proteinExistence type="predicted"/>
<name>A0A7W1WY63_9GAMM</name>
<feature type="region of interest" description="Disordered" evidence="1">
    <location>
        <begin position="145"/>
        <end position="188"/>
    </location>
</feature>
<evidence type="ECO:0000256" key="1">
    <source>
        <dbReference type="SAM" id="MobiDB-lite"/>
    </source>
</evidence>
<gene>
    <name evidence="2" type="ORF">H1S06_08500</name>
</gene>
<evidence type="ECO:0000313" key="3">
    <source>
        <dbReference type="Proteomes" id="UP000538931"/>
    </source>
</evidence>
<feature type="compositionally biased region" description="Low complexity" evidence="1">
    <location>
        <begin position="163"/>
        <end position="176"/>
    </location>
</feature>
<dbReference type="EMBL" id="JACEMT010000046">
    <property type="protein sequence ID" value="MBA4502400.1"/>
    <property type="molecule type" value="Genomic_DNA"/>
</dbReference>
<sequence length="188" mass="20876">MPSRSTQENISSACCQALVGLLGLSLSTALMAVELIPYAVTGVDRFSSGRAHGRELYQDWHRGDRDWEPLREVAFADYQRVPPSVQVVYPSPEPEVQRVVVRPEPVVALFGEDKVFDRIRLDLDIQRCVFQNICTEEVKALPGMYLGDRQPGDSGWQGRADEPPMATAPEPAARAPGRVFVEEPVETP</sequence>
<dbReference type="AlphaFoldDB" id="A0A7W1WY63"/>
<dbReference type="RefSeq" id="WP_181739162.1">
    <property type="nucleotide sequence ID" value="NZ_JACEMT010000046.1"/>
</dbReference>
<protein>
    <submittedName>
        <fullName evidence="2">Uncharacterized protein</fullName>
    </submittedName>
</protein>
<accession>A0A7W1WY63</accession>
<organism evidence="2 3">
    <name type="scientific">Marinobacterium marinum</name>
    <dbReference type="NCBI Taxonomy" id="2756129"/>
    <lineage>
        <taxon>Bacteria</taxon>
        <taxon>Pseudomonadati</taxon>
        <taxon>Pseudomonadota</taxon>
        <taxon>Gammaproteobacteria</taxon>
        <taxon>Oceanospirillales</taxon>
        <taxon>Oceanospirillaceae</taxon>
        <taxon>Marinobacterium</taxon>
    </lineage>
</organism>
<evidence type="ECO:0000313" key="2">
    <source>
        <dbReference type="EMBL" id="MBA4502400.1"/>
    </source>
</evidence>